<dbReference type="PANTHER" id="PTHR24286:SF232">
    <property type="entry name" value="CYTOCHROME P450 SUPERFAMILY PROTEIN"/>
    <property type="match status" value="1"/>
</dbReference>
<evidence type="ECO:0000256" key="1">
    <source>
        <dbReference type="ARBA" id="ARBA00022723"/>
    </source>
</evidence>
<keyword evidence="4" id="KW-1185">Reference proteome</keyword>
<keyword evidence="2" id="KW-0408">Iron</keyword>
<dbReference type="EMBL" id="JACGCM010002114">
    <property type="protein sequence ID" value="KAF6144600.1"/>
    <property type="molecule type" value="Genomic_DNA"/>
</dbReference>
<proteinExistence type="predicted"/>
<keyword evidence="1" id="KW-0479">Metal-binding</keyword>
<dbReference type="GO" id="GO:0016125">
    <property type="term" value="P:sterol metabolic process"/>
    <property type="evidence" value="ECO:0007669"/>
    <property type="project" value="TreeGrafter"/>
</dbReference>
<protein>
    <submittedName>
        <fullName evidence="3">Uncharacterized protein</fullName>
    </submittedName>
</protein>
<dbReference type="GO" id="GO:0005506">
    <property type="term" value="F:iron ion binding"/>
    <property type="evidence" value="ECO:0007669"/>
    <property type="project" value="InterPro"/>
</dbReference>
<dbReference type="Proteomes" id="UP000541444">
    <property type="component" value="Unassembled WGS sequence"/>
</dbReference>
<evidence type="ECO:0000313" key="4">
    <source>
        <dbReference type="Proteomes" id="UP000541444"/>
    </source>
</evidence>
<evidence type="ECO:0000313" key="3">
    <source>
        <dbReference type="EMBL" id="KAF6144600.1"/>
    </source>
</evidence>
<dbReference type="GO" id="GO:0010268">
    <property type="term" value="P:brassinosteroid homeostasis"/>
    <property type="evidence" value="ECO:0007669"/>
    <property type="project" value="TreeGrafter"/>
</dbReference>
<dbReference type="GO" id="GO:0016705">
    <property type="term" value="F:oxidoreductase activity, acting on paired donors, with incorporation or reduction of molecular oxygen"/>
    <property type="evidence" value="ECO:0007669"/>
    <property type="project" value="InterPro"/>
</dbReference>
<organism evidence="3 4">
    <name type="scientific">Kingdonia uniflora</name>
    <dbReference type="NCBI Taxonomy" id="39325"/>
    <lineage>
        <taxon>Eukaryota</taxon>
        <taxon>Viridiplantae</taxon>
        <taxon>Streptophyta</taxon>
        <taxon>Embryophyta</taxon>
        <taxon>Tracheophyta</taxon>
        <taxon>Spermatophyta</taxon>
        <taxon>Magnoliopsida</taxon>
        <taxon>Ranunculales</taxon>
        <taxon>Circaeasteraceae</taxon>
        <taxon>Kingdonia</taxon>
    </lineage>
</organism>
<dbReference type="GO" id="GO:0016132">
    <property type="term" value="P:brassinosteroid biosynthetic process"/>
    <property type="evidence" value="ECO:0007669"/>
    <property type="project" value="TreeGrafter"/>
</dbReference>
<dbReference type="OrthoDB" id="290742at2759"/>
<comment type="caution">
    <text evidence="3">The sequence shown here is derived from an EMBL/GenBank/DDBJ whole genome shotgun (WGS) entry which is preliminary data.</text>
</comment>
<dbReference type="GO" id="GO:0020037">
    <property type="term" value="F:heme binding"/>
    <property type="evidence" value="ECO:0007669"/>
    <property type="project" value="InterPro"/>
</dbReference>
<gene>
    <name evidence="3" type="ORF">GIB67_006092</name>
</gene>
<dbReference type="Pfam" id="PF00067">
    <property type="entry name" value="p450"/>
    <property type="match status" value="1"/>
</dbReference>
<dbReference type="Gene3D" id="1.10.630.10">
    <property type="entry name" value="Cytochrome P450"/>
    <property type="match status" value="1"/>
</dbReference>
<sequence length="147" mass="16754">MFAERQETSERLLGVLSESEVNEMARLFSDFVDGCLSVPINVPGFTYHVAMKARETIISKIKRIIEIRRQQKPTSKVGNVVLGRLIEEESLLDNVMAYVIINLLFAGNKTMPKTMLFAVYFLTKCPRALKQLMVDMLINIYISHSLL</sequence>
<name>A0A7J7LPX6_9MAGN</name>
<dbReference type="InterPro" id="IPR036396">
    <property type="entry name" value="Cyt_P450_sf"/>
</dbReference>
<evidence type="ECO:0000256" key="2">
    <source>
        <dbReference type="ARBA" id="ARBA00023004"/>
    </source>
</evidence>
<dbReference type="GO" id="GO:0004497">
    <property type="term" value="F:monooxygenase activity"/>
    <property type="evidence" value="ECO:0007669"/>
    <property type="project" value="InterPro"/>
</dbReference>
<accession>A0A7J7LPX6</accession>
<dbReference type="SUPFAM" id="SSF48264">
    <property type="entry name" value="Cytochrome P450"/>
    <property type="match status" value="1"/>
</dbReference>
<dbReference type="GO" id="GO:0044550">
    <property type="term" value="P:secondary metabolite biosynthetic process"/>
    <property type="evidence" value="ECO:0007669"/>
    <property type="project" value="UniProtKB-ARBA"/>
</dbReference>
<dbReference type="InterPro" id="IPR001128">
    <property type="entry name" value="Cyt_P450"/>
</dbReference>
<reference evidence="3 4" key="1">
    <citation type="journal article" date="2020" name="IScience">
        <title>Genome Sequencing of the Endangered Kingdonia uniflora (Circaeasteraceae, Ranunculales) Reveals Potential Mechanisms of Evolutionary Specialization.</title>
        <authorList>
            <person name="Sun Y."/>
            <person name="Deng T."/>
            <person name="Zhang A."/>
            <person name="Moore M.J."/>
            <person name="Landis J.B."/>
            <person name="Lin N."/>
            <person name="Zhang H."/>
            <person name="Zhang X."/>
            <person name="Huang J."/>
            <person name="Zhang X."/>
            <person name="Sun H."/>
            <person name="Wang H."/>
        </authorList>
    </citation>
    <scope>NUCLEOTIDE SEQUENCE [LARGE SCALE GENOMIC DNA]</scope>
    <source>
        <strain evidence="3">TB1705</strain>
        <tissue evidence="3">Leaf</tissue>
    </source>
</reference>
<dbReference type="PANTHER" id="PTHR24286">
    <property type="entry name" value="CYTOCHROME P450 26"/>
    <property type="match status" value="1"/>
</dbReference>
<dbReference type="AlphaFoldDB" id="A0A7J7LPX6"/>